<comment type="caution">
    <text evidence="1">The sequence shown here is derived from an EMBL/GenBank/DDBJ whole genome shotgun (WGS) entry which is preliminary data.</text>
</comment>
<reference evidence="1" key="1">
    <citation type="submission" date="2022-06" db="EMBL/GenBank/DDBJ databases">
        <title>Aeoliella straminimaris, a novel planctomycete from sediments.</title>
        <authorList>
            <person name="Vitorino I.R."/>
            <person name="Lage O.M."/>
        </authorList>
    </citation>
    <scope>NUCLEOTIDE SEQUENCE</scope>
    <source>
        <strain evidence="1">ICT_H6.2</strain>
    </source>
</reference>
<protein>
    <submittedName>
        <fullName evidence="1">Sulfotransferase family protein</fullName>
    </submittedName>
</protein>
<keyword evidence="2" id="KW-1185">Reference proteome</keyword>
<sequence>MTNSADKDFLTIVSGLPRSGTSMMMRMLETGGLPVMIDQIRTADDDNPNGYYEFEAVKQTKEDPSWLDDSAGKVVKMVYRLLYDLPEDRTYYVLFMGRELDEVLASQRVMLERNGTGSDGISDEQMRMMFQMEIDKFFKWIADRPCFKLIRVDYNALMHDPAAELAKVDEFLGGGLDVEAMAATVDKSLYRNRKQGVAS</sequence>
<dbReference type="Proteomes" id="UP001155241">
    <property type="component" value="Unassembled WGS sequence"/>
</dbReference>
<accession>A0A9X2FFX2</accession>
<dbReference type="RefSeq" id="WP_252855638.1">
    <property type="nucleotide sequence ID" value="NZ_JAMXLR010000092.1"/>
</dbReference>
<evidence type="ECO:0000313" key="1">
    <source>
        <dbReference type="EMBL" id="MCO6047528.1"/>
    </source>
</evidence>
<dbReference type="Gene3D" id="3.40.50.300">
    <property type="entry name" value="P-loop containing nucleotide triphosphate hydrolases"/>
    <property type="match status" value="1"/>
</dbReference>
<organism evidence="1 2">
    <name type="scientific">Aeoliella straminimaris</name>
    <dbReference type="NCBI Taxonomy" id="2954799"/>
    <lineage>
        <taxon>Bacteria</taxon>
        <taxon>Pseudomonadati</taxon>
        <taxon>Planctomycetota</taxon>
        <taxon>Planctomycetia</taxon>
        <taxon>Pirellulales</taxon>
        <taxon>Lacipirellulaceae</taxon>
        <taxon>Aeoliella</taxon>
    </lineage>
</organism>
<dbReference type="InterPro" id="IPR027417">
    <property type="entry name" value="P-loop_NTPase"/>
</dbReference>
<dbReference type="AlphaFoldDB" id="A0A9X2FFX2"/>
<evidence type="ECO:0000313" key="2">
    <source>
        <dbReference type="Proteomes" id="UP001155241"/>
    </source>
</evidence>
<gene>
    <name evidence="1" type="ORF">NG895_26795</name>
</gene>
<name>A0A9X2FFX2_9BACT</name>
<proteinExistence type="predicted"/>
<dbReference type="EMBL" id="JAMXLR010000092">
    <property type="protein sequence ID" value="MCO6047528.1"/>
    <property type="molecule type" value="Genomic_DNA"/>
</dbReference>
<dbReference type="SUPFAM" id="SSF52540">
    <property type="entry name" value="P-loop containing nucleoside triphosphate hydrolases"/>
    <property type="match status" value="1"/>
</dbReference>